<gene>
    <name evidence="3" type="ORF">FNH05_27100</name>
</gene>
<dbReference type="GO" id="GO:0003824">
    <property type="term" value="F:catalytic activity"/>
    <property type="evidence" value="ECO:0007669"/>
    <property type="project" value="InterPro"/>
</dbReference>
<dbReference type="InterPro" id="IPR023631">
    <property type="entry name" value="Amidase_dom"/>
</dbReference>
<dbReference type="PANTHER" id="PTHR11895">
    <property type="entry name" value="TRANSAMIDASE"/>
    <property type="match status" value="1"/>
</dbReference>
<dbReference type="InterPro" id="IPR000120">
    <property type="entry name" value="Amidase"/>
</dbReference>
<evidence type="ECO:0000259" key="2">
    <source>
        <dbReference type="Pfam" id="PF01425"/>
    </source>
</evidence>
<dbReference type="AlphaFoldDB" id="A0A558BAC1"/>
<dbReference type="Pfam" id="PF01425">
    <property type="entry name" value="Amidase"/>
    <property type="match status" value="1"/>
</dbReference>
<comment type="caution">
    <text evidence="3">The sequence shown here is derived from an EMBL/GenBank/DDBJ whole genome shotgun (WGS) entry which is preliminary data.</text>
</comment>
<evidence type="ECO:0000256" key="1">
    <source>
        <dbReference type="ARBA" id="ARBA00009199"/>
    </source>
</evidence>
<reference evidence="3 4" key="1">
    <citation type="submission" date="2019-07" db="EMBL/GenBank/DDBJ databases">
        <authorList>
            <person name="Duangmal K."/>
            <person name="Teo W.F.A."/>
        </authorList>
    </citation>
    <scope>NUCLEOTIDE SEQUENCE [LARGE SCALE GENOMIC DNA]</scope>
    <source>
        <strain evidence="3 4">TBRC 6029</strain>
    </source>
</reference>
<evidence type="ECO:0000313" key="3">
    <source>
        <dbReference type="EMBL" id="TVT33463.1"/>
    </source>
</evidence>
<evidence type="ECO:0000313" key="4">
    <source>
        <dbReference type="Proteomes" id="UP000320011"/>
    </source>
</evidence>
<dbReference type="PROSITE" id="PS00571">
    <property type="entry name" value="AMIDASES"/>
    <property type="match status" value="1"/>
</dbReference>
<keyword evidence="4" id="KW-1185">Reference proteome</keyword>
<dbReference type="InterPro" id="IPR036928">
    <property type="entry name" value="AS_sf"/>
</dbReference>
<dbReference type="Proteomes" id="UP000320011">
    <property type="component" value="Unassembled WGS sequence"/>
</dbReference>
<organism evidence="3 4">
    <name type="scientific">Amycolatopsis rhizosphaerae</name>
    <dbReference type="NCBI Taxonomy" id="2053003"/>
    <lineage>
        <taxon>Bacteria</taxon>
        <taxon>Bacillati</taxon>
        <taxon>Actinomycetota</taxon>
        <taxon>Actinomycetes</taxon>
        <taxon>Pseudonocardiales</taxon>
        <taxon>Pseudonocardiaceae</taxon>
        <taxon>Amycolatopsis</taxon>
    </lineage>
</organism>
<dbReference type="EMBL" id="VJWX01000355">
    <property type="protein sequence ID" value="TVT33463.1"/>
    <property type="molecule type" value="Genomic_DNA"/>
</dbReference>
<dbReference type="Gene3D" id="3.90.1300.10">
    <property type="entry name" value="Amidase signature (AS) domain"/>
    <property type="match status" value="1"/>
</dbReference>
<dbReference type="SUPFAM" id="SSF75304">
    <property type="entry name" value="Amidase signature (AS) enzymes"/>
    <property type="match status" value="1"/>
</dbReference>
<dbReference type="PANTHER" id="PTHR11895:SF7">
    <property type="entry name" value="GLUTAMYL-TRNA(GLN) AMIDOTRANSFERASE SUBUNIT A, MITOCHONDRIAL"/>
    <property type="match status" value="1"/>
</dbReference>
<sequence>MARTGRPAAALRRAEELGAFVETYAEPGIPAAVKDLIDVAGQPVRNGTPGLGHRIAGTDAPVWARLRAAGYAAVARTTVPELAWSGRTPGCGNPWDPSRDAGGSSGGSAVAVATGATVVALGTDTGGSIRIPAALCGVAGLRPTHDTLDLRGITPVTPSMDTVGPIAATAADCLRLHGLLGGAIEPVPALADLTVGLPVHLWAGKCDPEVVRLVEEAAATLRAAGVKIVEVDLPLAARHARTAGYTTMLFESARQWWAEYQRDPSGLAGRAAGLLRAGSEVSVPDYERARELAAAIRAEVDAVFGDVGALLLPTVPVTAARLDEETVELGGRAEDVENAYYRLTALASVGGHPALTVPAGLSAAGLPVGAQLVGPRRQEATLCALGTVIEDGPAARELALARRNLQDETVRTQP</sequence>
<feature type="domain" description="Amidase" evidence="2">
    <location>
        <begin position="8"/>
        <end position="383"/>
    </location>
</feature>
<accession>A0A558BAC1</accession>
<reference evidence="3 4" key="2">
    <citation type="submission" date="2019-08" db="EMBL/GenBank/DDBJ databases">
        <title>Amycolatopsis acidicola sp. nov., isolated from peat swamp forest soil.</title>
        <authorList>
            <person name="Srisuk N."/>
        </authorList>
    </citation>
    <scope>NUCLEOTIDE SEQUENCE [LARGE SCALE GENOMIC DNA]</scope>
    <source>
        <strain evidence="3 4">TBRC 6029</strain>
    </source>
</reference>
<name>A0A558BAC1_9PSEU</name>
<protein>
    <submittedName>
        <fullName evidence="3">Amidase</fullName>
    </submittedName>
</protein>
<dbReference type="OrthoDB" id="182039at2"/>
<comment type="similarity">
    <text evidence="1">Belongs to the amidase family.</text>
</comment>
<proteinExistence type="inferred from homology"/>
<dbReference type="InterPro" id="IPR020556">
    <property type="entry name" value="Amidase_CS"/>
</dbReference>